<dbReference type="InterPro" id="IPR010096">
    <property type="entry name" value="NADH-Q_OxRdtase_suN/2"/>
</dbReference>
<feature type="transmembrane region" description="Helical" evidence="5">
    <location>
        <begin position="102"/>
        <end position="119"/>
    </location>
</feature>
<feature type="transmembrane region" description="Helical" evidence="5">
    <location>
        <begin position="229"/>
        <end position="251"/>
    </location>
</feature>
<dbReference type="Pfam" id="PF00361">
    <property type="entry name" value="Proton_antipo_M"/>
    <property type="match status" value="1"/>
</dbReference>
<dbReference type="InterPro" id="IPR001750">
    <property type="entry name" value="ND/Mrp_TM"/>
</dbReference>
<dbReference type="PANTHER" id="PTHR22773">
    <property type="entry name" value="NADH DEHYDROGENASE"/>
    <property type="match status" value="1"/>
</dbReference>
<feature type="transmembrane region" description="Helical" evidence="5">
    <location>
        <begin position="156"/>
        <end position="177"/>
    </location>
</feature>
<dbReference type="GO" id="GO:0008137">
    <property type="term" value="F:NADH dehydrogenase (ubiquinone) activity"/>
    <property type="evidence" value="ECO:0007669"/>
    <property type="project" value="InterPro"/>
</dbReference>
<dbReference type="PRINTS" id="PR01434">
    <property type="entry name" value="NADHDHGNASE5"/>
</dbReference>
<reference evidence="8" key="1">
    <citation type="submission" date="2021-03" db="EMBL/GenBank/DDBJ databases">
        <title>novel species isolated from a fishpond in China.</title>
        <authorList>
            <person name="Lu H."/>
            <person name="Cai Z."/>
        </authorList>
    </citation>
    <scope>NUCLEOTIDE SEQUENCE</scope>
    <source>
        <strain evidence="8">JCM 30855</strain>
    </source>
</reference>
<dbReference type="NCBIfam" id="TIGR01770">
    <property type="entry name" value="NDH_I_N"/>
    <property type="match status" value="1"/>
</dbReference>
<feature type="transmembrane region" description="Helical" evidence="5">
    <location>
        <begin position="197"/>
        <end position="217"/>
    </location>
</feature>
<keyword evidence="5" id="KW-1278">Translocase</keyword>
<name>A0A939DKF8_9ALTE</name>
<feature type="transmembrane region" description="Helical" evidence="5">
    <location>
        <begin position="263"/>
        <end position="284"/>
    </location>
</feature>
<sequence>MPVGDILPELSLILGAAIILVSATFLPRQRHLCCTLLALMTLAVAMGLTLDQWSLTNQLSFKTVWAIDRGAVIAKSIILAATFICVLLSPQWLNKDRRHGEYYTLVLFTALGAIVLASANGSMELIMGVLLSSAASYPLVAFHRNWAPSTEAGMKYFLAGALANAILLVGVVLLFGLVGDTAYGVIHTQLAARADPWILTAGFACVLTGLCFKLAAFPLHTWMPDVAQGAPVPVAALLSVVPKIGAAVALARFVQILPVDFSWPALLACVAAATMTLGNLAAVWQKDMRRLLGWSSVSQSGYALMAVTVLNRTDSALPALLVFLAGYATANLALFAAVTALRGRTDFADYAGLSQKQPAIALVIVVSFLSLVGIPPLFGFFGKLALFSSTIEGRYLWLAVLAIANTVISLFYYLRLVQIMYFKAPEQSMHLLGKLSWGTTLAMGIGVLALGLAAQGVLALINTVGFATGNWNG</sequence>
<feature type="transmembrane region" description="Helical" evidence="5">
    <location>
        <begin position="435"/>
        <end position="461"/>
    </location>
</feature>
<keyword evidence="5" id="KW-0874">Quinone</keyword>
<feature type="transmembrane region" description="Helical" evidence="5">
    <location>
        <begin position="394"/>
        <end position="414"/>
    </location>
</feature>
<proteinExistence type="inferred from homology"/>
<evidence type="ECO:0000256" key="3">
    <source>
        <dbReference type="ARBA" id="ARBA00022989"/>
    </source>
</evidence>
<dbReference type="GO" id="GO:0005886">
    <property type="term" value="C:plasma membrane"/>
    <property type="evidence" value="ECO:0007669"/>
    <property type="project" value="UniProtKB-SubCell"/>
</dbReference>
<evidence type="ECO:0000256" key="2">
    <source>
        <dbReference type="ARBA" id="ARBA00022692"/>
    </source>
</evidence>
<keyword evidence="5" id="KW-0830">Ubiquinone</keyword>
<comment type="caution">
    <text evidence="8">The sequence shown here is derived from an EMBL/GenBank/DDBJ whole genome shotgun (WGS) entry which is preliminary data.</text>
</comment>
<feature type="transmembrane region" description="Helical" evidence="5">
    <location>
        <begin position="359"/>
        <end position="382"/>
    </location>
</feature>
<evidence type="ECO:0000259" key="7">
    <source>
        <dbReference type="Pfam" id="PF00361"/>
    </source>
</evidence>
<keyword evidence="5" id="KW-1003">Cell membrane</keyword>
<feature type="transmembrane region" description="Helical" evidence="5">
    <location>
        <begin position="70"/>
        <end position="90"/>
    </location>
</feature>
<comment type="subcellular location">
    <subcellularLocation>
        <location evidence="5">Cell membrane</location>
        <topology evidence="5">Multi-pass membrane protein</topology>
    </subcellularLocation>
    <subcellularLocation>
        <location evidence="1">Endomembrane system</location>
        <topology evidence="1">Multi-pass membrane protein</topology>
    </subcellularLocation>
    <subcellularLocation>
        <location evidence="6">Membrane</location>
        <topology evidence="6">Multi-pass membrane protein</topology>
    </subcellularLocation>
</comment>
<dbReference type="GO" id="GO:0012505">
    <property type="term" value="C:endomembrane system"/>
    <property type="evidence" value="ECO:0007669"/>
    <property type="project" value="UniProtKB-SubCell"/>
</dbReference>
<evidence type="ECO:0000256" key="6">
    <source>
        <dbReference type="RuleBase" id="RU000320"/>
    </source>
</evidence>
<feature type="transmembrane region" description="Helical" evidence="5">
    <location>
        <begin position="6"/>
        <end position="25"/>
    </location>
</feature>
<dbReference type="EC" id="7.1.1.-" evidence="5"/>
<evidence type="ECO:0000256" key="1">
    <source>
        <dbReference type="ARBA" id="ARBA00004127"/>
    </source>
</evidence>
<keyword evidence="4 5" id="KW-0472">Membrane</keyword>
<evidence type="ECO:0000256" key="4">
    <source>
        <dbReference type="ARBA" id="ARBA00023136"/>
    </source>
</evidence>
<dbReference type="GO" id="GO:0050136">
    <property type="term" value="F:NADH dehydrogenase (quinone) (non-electrogenic) activity"/>
    <property type="evidence" value="ECO:0007669"/>
    <property type="project" value="UniProtKB-UniRule"/>
</dbReference>
<keyword evidence="3 5" id="KW-1133">Transmembrane helix</keyword>
<dbReference type="EMBL" id="JAFKCV010000002">
    <property type="protein sequence ID" value="MBN7824287.1"/>
    <property type="molecule type" value="Genomic_DNA"/>
</dbReference>
<feature type="transmembrane region" description="Helical" evidence="5">
    <location>
        <begin position="316"/>
        <end position="338"/>
    </location>
</feature>
<keyword evidence="5" id="KW-0520">NAD</keyword>
<feature type="domain" description="NADH:quinone oxidoreductase/Mrp antiporter transmembrane" evidence="7">
    <location>
        <begin position="124"/>
        <end position="409"/>
    </location>
</feature>
<keyword evidence="2 5" id="KW-0812">Transmembrane</keyword>
<evidence type="ECO:0000256" key="5">
    <source>
        <dbReference type="HAMAP-Rule" id="MF_00445"/>
    </source>
</evidence>
<comment type="similarity">
    <text evidence="5">Belongs to the complex I subunit 2 family.</text>
</comment>
<comment type="subunit">
    <text evidence="5">NDH-1 is composed of 14 different subunits. Subunits NuoA, H, J, K, L, M, N constitute the membrane sector of the complex.</text>
</comment>
<dbReference type="RefSeq" id="WP_206572409.1">
    <property type="nucleotide sequence ID" value="NZ_JAFKCV010000002.1"/>
</dbReference>
<evidence type="ECO:0000313" key="8">
    <source>
        <dbReference type="EMBL" id="MBN7824287.1"/>
    </source>
</evidence>
<keyword evidence="5" id="KW-0813">Transport</keyword>
<dbReference type="GO" id="GO:0042773">
    <property type="term" value="P:ATP synthesis coupled electron transport"/>
    <property type="evidence" value="ECO:0007669"/>
    <property type="project" value="InterPro"/>
</dbReference>
<organism evidence="8 9">
    <name type="scientific">Bowmanella dokdonensis</name>
    <dbReference type="NCBI Taxonomy" id="751969"/>
    <lineage>
        <taxon>Bacteria</taxon>
        <taxon>Pseudomonadati</taxon>
        <taxon>Pseudomonadota</taxon>
        <taxon>Gammaproteobacteria</taxon>
        <taxon>Alteromonadales</taxon>
        <taxon>Alteromonadaceae</taxon>
        <taxon>Bowmanella</taxon>
    </lineage>
</organism>
<gene>
    <name evidence="5" type="primary">nuoN</name>
    <name evidence="8" type="ORF">J0A66_03505</name>
</gene>
<evidence type="ECO:0000313" key="9">
    <source>
        <dbReference type="Proteomes" id="UP000664654"/>
    </source>
</evidence>
<comment type="catalytic activity">
    <reaction evidence="5">
        <text>a quinone + NADH + 5 H(+)(in) = a quinol + NAD(+) + 4 H(+)(out)</text>
        <dbReference type="Rhea" id="RHEA:57888"/>
        <dbReference type="ChEBI" id="CHEBI:15378"/>
        <dbReference type="ChEBI" id="CHEBI:24646"/>
        <dbReference type="ChEBI" id="CHEBI:57540"/>
        <dbReference type="ChEBI" id="CHEBI:57945"/>
        <dbReference type="ChEBI" id="CHEBI:132124"/>
    </reaction>
</comment>
<keyword evidence="9" id="KW-1185">Reference proteome</keyword>
<protein>
    <recommendedName>
        <fullName evidence="5">NADH-quinone oxidoreductase subunit N</fullName>
        <ecNumber evidence="5">7.1.1.-</ecNumber>
    </recommendedName>
    <alternativeName>
        <fullName evidence="5">NADH dehydrogenase I subunit N</fullName>
    </alternativeName>
    <alternativeName>
        <fullName evidence="5">NDH-1 subunit N</fullName>
    </alternativeName>
</protein>
<dbReference type="GO" id="GO:0048038">
    <property type="term" value="F:quinone binding"/>
    <property type="evidence" value="ECO:0007669"/>
    <property type="project" value="UniProtKB-KW"/>
</dbReference>
<dbReference type="HAMAP" id="MF_00445">
    <property type="entry name" value="NDH1_NuoN_1"/>
    <property type="match status" value="1"/>
</dbReference>
<comment type="function">
    <text evidence="5">NDH-1 shuttles electrons from NADH, via FMN and iron-sulfur (Fe-S) centers, to quinones in the respiratory chain. The immediate electron acceptor for the enzyme in this species is believed to be ubiquinone. Couples the redox reaction to proton translocation (for every two electrons transferred, four hydrogen ions are translocated across the cytoplasmic membrane), and thus conserves the redox energy in a proton gradient.</text>
</comment>
<dbReference type="AlphaFoldDB" id="A0A939DKF8"/>
<feature type="transmembrane region" description="Helical" evidence="5">
    <location>
        <begin position="32"/>
        <end position="50"/>
    </location>
</feature>
<accession>A0A939DKF8</accession>
<dbReference type="Proteomes" id="UP000664654">
    <property type="component" value="Unassembled WGS sequence"/>
</dbReference>